<evidence type="ECO:0000256" key="1">
    <source>
        <dbReference type="ARBA" id="ARBA00004147"/>
    </source>
</evidence>
<feature type="active site" description="For nuclease activity" evidence="12">
    <location>
        <position position="149"/>
    </location>
</feature>
<dbReference type="SUPFAM" id="SSF55464">
    <property type="entry name" value="Origin of replication-binding domain, RBD-like"/>
    <property type="match status" value="1"/>
</dbReference>
<sequence>MACFYTAVLTIPDDINSFGQDRFDIINRTQLTHRPNEKWLYDNSDPEILFKCAQIFVTTLESQLSARNVTTNPYKYFCQLELGNTHNRWHLHICLDTSLGNPRTVRDILNNVEQIYCTQTLGRPYRTLEVNRNSNGSWRSETEDFIIHYLLPKLPPKDCKYAWTNISGHIGDACTNIDKRKGDIHSPKKLIPMWRSASGEQMKQLVKFCFENKLYTEETYKDQFEDSYYSYICTAAGTHMLKQSIELAAKQAVASIPTTIFIGGWTSQQAAIEWASQAESVDISGNKVFDLLQFQGYDPVVIGFMLAAWGLRQTGRRNAIWLFGPAQTGKTIFAKALVDNVNRYGCVNWTNENFPFQDLQDVQLGWWEEGLISEKIVEAAKALLGGTTLRIDRKCKDSVEITPPPMIITSNNDMTLVASGNTISYVHKKPLEDRMLKLRFLKRLPPNYGIIPSDHMKLFMQWAYFIFHHKLLPKEQNYLAQPTLFPHEIPYSPLVRNTAKVEVINHPLEKQEQEDLAELEEWFADPPFHPKEPPKKQVHILLTFIFVSRHTSLTTTSSFRRVRWAEEETPGDTASAAGLTTKSQENPSTSLFSTTTEETPLEIESGEFLTLELLTLSS</sequence>
<evidence type="ECO:0000256" key="2">
    <source>
        <dbReference type="ARBA" id="ARBA00022562"/>
    </source>
</evidence>
<feature type="short sequence motif" description="RCR-3" evidence="12">
    <location>
        <begin position="149"/>
        <end position="153"/>
    </location>
</feature>
<dbReference type="SUPFAM" id="SSF52540">
    <property type="entry name" value="P-loop containing nucleoside triphosphate hydrolases"/>
    <property type="match status" value="1"/>
</dbReference>
<dbReference type="PROSITE" id="PS52022">
    <property type="entry name" value="PV_NS1_NUC"/>
    <property type="match status" value="1"/>
</dbReference>
<evidence type="ECO:0000256" key="12">
    <source>
        <dbReference type="PROSITE-ProRule" id="PRU01366"/>
    </source>
</evidence>
<evidence type="ECO:0000313" key="16">
    <source>
        <dbReference type="EMBL" id="QYW06847.1"/>
    </source>
</evidence>
<dbReference type="GO" id="GO:0019079">
    <property type="term" value="P:viral genome replication"/>
    <property type="evidence" value="ECO:0007669"/>
    <property type="project" value="InterPro"/>
</dbReference>
<dbReference type="GO" id="GO:0046872">
    <property type="term" value="F:metal ion binding"/>
    <property type="evidence" value="ECO:0007669"/>
    <property type="project" value="UniProtKB-KW"/>
</dbReference>
<dbReference type="GO" id="GO:0003677">
    <property type="term" value="F:DNA binding"/>
    <property type="evidence" value="ECO:0007669"/>
    <property type="project" value="UniProtKB-UniRule"/>
</dbReference>
<evidence type="ECO:0000256" key="5">
    <source>
        <dbReference type="ARBA" id="ARBA00022723"/>
    </source>
</evidence>
<evidence type="ECO:0000256" key="4">
    <source>
        <dbReference type="ARBA" id="ARBA00022722"/>
    </source>
</evidence>
<protein>
    <submittedName>
        <fullName evidence="16">Nonstructural protein</fullName>
    </submittedName>
</protein>
<feature type="compositionally biased region" description="Low complexity" evidence="13">
    <location>
        <begin position="587"/>
        <end position="598"/>
    </location>
</feature>
<keyword evidence="11 12" id="KW-0238">DNA-binding</keyword>
<dbReference type="GO" id="GO:0006260">
    <property type="term" value="P:DNA replication"/>
    <property type="evidence" value="ECO:0007669"/>
    <property type="project" value="UniProtKB-UniRule"/>
</dbReference>
<evidence type="ECO:0000259" key="14">
    <source>
        <dbReference type="PROSITE" id="PS51206"/>
    </source>
</evidence>
<dbReference type="InterPro" id="IPR001257">
    <property type="entry name" value="Parvovirus_NS1_helicase"/>
</dbReference>
<organism evidence="16">
    <name type="scientific">bovine parvovirus 2</name>
    <dbReference type="NCBI Taxonomy" id="172296"/>
    <lineage>
        <taxon>Viruses</taxon>
        <taxon>Monodnaviria</taxon>
        <taxon>Shotokuvirae</taxon>
        <taxon>Cossaviricota</taxon>
        <taxon>Quintoviricetes</taxon>
        <taxon>Piccovirales</taxon>
        <taxon>Parvoviridae</taxon>
        <taxon>Parvovirinae</taxon>
        <taxon>Copiparvovirus</taxon>
        <taxon>Copiparvovirus ungulate1</taxon>
    </lineage>
</organism>
<evidence type="ECO:0000259" key="15">
    <source>
        <dbReference type="PROSITE" id="PS52022"/>
    </source>
</evidence>
<name>A0A8G0QXW0_9VIRU</name>
<dbReference type="InterPro" id="IPR014835">
    <property type="entry name" value="NS1-Nuc"/>
</dbReference>
<dbReference type="GO" id="GO:0004519">
    <property type="term" value="F:endonuclease activity"/>
    <property type="evidence" value="ECO:0007669"/>
    <property type="project" value="UniProtKB-UniRule"/>
</dbReference>
<keyword evidence="7 12" id="KW-0255">Endonuclease</keyword>
<dbReference type="Gene3D" id="3.40.1310.20">
    <property type="match status" value="1"/>
</dbReference>
<keyword evidence="6 12" id="KW-0547">Nucleotide-binding</keyword>
<feature type="region of interest" description="Disordered" evidence="13">
    <location>
        <begin position="566"/>
        <end position="599"/>
    </location>
</feature>
<keyword evidence="10 12" id="KW-0190">Covalent protein-DNA linkage</keyword>
<feature type="domain" description="SF3 helicase" evidence="14">
    <location>
        <begin position="286"/>
        <end position="453"/>
    </location>
</feature>
<comment type="subcellular location">
    <subcellularLocation>
        <location evidence="1 12">Host nucleus</location>
    </subcellularLocation>
</comment>
<evidence type="ECO:0000256" key="13">
    <source>
        <dbReference type="SAM" id="MobiDB-lite"/>
    </source>
</evidence>
<dbReference type="Pfam" id="PF08724">
    <property type="entry name" value="Rep_N"/>
    <property type="match status" value="1"/>
</dbReference>
<evidence type="ECO:0000256" key="11">
    <source>
        <dbReference type="ARBA" id="ARBA00023125"/>
    </source>
</evidence>
<keyword evidence="8 12" id="KW-0378">Hydrolase</keyword>
<feature type="domain" description="PV NS1-Nuc" evidence="15">
    <location>
        <begin position="1"/>
        <end position="197"/>
    </location>
</feature>
<dbReference type="Pfam" id="PF01057">
    <property type="entry name" value="Parvo_NS1"/>
    <property type="match status" value="1"/>
</dbReference>
<dbReference type="InterPro" id="IPR014015">
    <property type="entry name" value="Helicase_SF3_DNA-vir"/>
</dbReference>
<reference evidence="16" key="1">
    <citation type="submission" date="2021-05" db="EMBL/GenBank/DDBJ databases">
        <authorList>
            <person name="Yang Z."/>
            <person name="Zhang W."/>
        </authorList>
    </citation>
    <scope>NUCLEOTIDE SEQUENCE</scope>
    <source>
        <strain evidence="16">SXO335parvoV2</strain>
    </source>
</reference>
<feature type="short sequence motif" description="RCR-2" evidence="12">
    <location>
        <begin position="90"/>
        <end position="92"/>
    </location>
</feature>
<accession>A0A8G0QXW0</accession>
<keyword evidence="5" id="KW-0479">Metal-binding</keyword>
<evidence type="ECO:0000256" key="9">
    <source>
        <dbReference type="ARBA" id="ARBA00022840"/>
    </source>
</evidence>
<keyword evidence="2 12" id="KW-1048">Host nucleus</keyword>
<keyword evidence="9" id="KW-0067">ATP-binding</keyword>
<dbReference type="InterPro" id="IPR049901">
    <property type="entry name" value="PV_NS1-NUC"/>
</dbReference>
<proteinExistence type="predicted"/>
<keyword evidence="3 12" id="KW-0235">DNA replication</keyword>
<evidence type="ECO:0000256" key="3">
    <source>
        <dbReference type="ARBA" id="ARBA00022705"/>
    </source>
</evidence>
<dbReference type="GO" id="GO:0042025">
    <property type="term" value="C:host cell nucleus"/>
    <property type="evidence" value="ECO:0007669"/>
    <property type="project" value="UniProtKB-SubCell"/>
</dbReference>
<dbReference type="EMBL" id="MZ244301">
    <property type="protein sequence ID" value="QYW06847.1"/>
    <property type="molecule type" value="Genomic_DNA"/>
</dbReference>
<evidence type="ECO:0000256" key="7">
    <source>
        <dbReference type="ARBA" id="ARBA00022759"/>
    </source>
</evidence>
<dbReference type="Gene3D" id="3.40.50.300">
    <property type="entry name" value="P-loop containing nucleotide triphosphate hydrolases"/>
    <property type="match status" value="1"/>
</dbReference>
<evidence type="ECO:0000256" key="8">
    <source>
        <dbReference type="ARBA" id="ARBA00022801"/>
    </source>
</evidence>
<keyword evidence="4 12" id="KW-0540">Nuclease</keyword>
<evidence type="ECO:0000256" key="10">
    <source>
        <dbReference type="ARBA" id="ARBA00023124"/>
    </source>
</evidence>
<dbReference type="GO" id="GO:0005524">
    <property type="term" value="F:ATP binding"/>
    <property type="evidence" value="ECO:0007669"/>
    <property type="project" value="UniProtKB-KW"/>
</dbReference>
<dbReference type="InterPro" id="IPR027417">
    <property type="entry name" value="P-loop_NTPase"/>
</dbReference>
<dbReference type="GO" id="GO:0016787">
    <property type="term" value="F:hydrolase activity"/>
    <property type="evidence" value="ECO:0007669"/>
    <property type="project" value="UniProtKB-KW"/>
</dbReference>
<evidence type="ECO:0000256" key="6">
    <source>
        <dbReference type="ARBA" id="ARBA00022741"/>
    </source>
</evidence>
<dbReference type="PROSITE" id="PS51206">
    <property type="entry name" value="SF3_HELICASE_1"/>
    <property type="match status" value="1"/>
</dbReference>